<feature type="transmembrane region" description="Helical" evidence="1">
    <location>
        <begin position="23"/>
        <end position="41"/>
    </location>
</feature>
<keyword evidence="1" id="KW-1133">Transmembrane helix</keyword>
<dbReference type="AlphaFoldDB" id="W6U398"/>
<gene>
    <name evidence="2" type="ORF">EGR_10134</name>
</gene>
<organism evidence="2 3">
    <name type="scientific">Echinococcus granulosus</name>
    <name type="common">Hydatid tapeworm</name>
    <dbReference type="NCBI Taxonomy" id="6210"/>
    <lineage>
        <taxon>Eukaryota</taxon>
        <taxon>Metazoa</taxon>
        <taxon>Spiralia</taxon>
        <taxon>Lophotrochozoa</taxon>
        <taxon>Platyhelminthes</taxon>
        <taxon>Cestoda</taxon>
        <taxon>Eucestoda</taxon>
        <taxon>Cyclophyllidea</taxon>
        <taxon>Taeniidae</taxon>
        <taxon>Echinococcus</taxon>
        <taxon>Echinococcus granulosus group</taxon>
    </lineage>
</organism>
<dbReference type="RefSeq" id="XP_024346212.1">
    <property type="nucleotide sequence ID" value="XM_024499383.1"/>
</dbReference>
<name>W6U398_ECHGR</name>
<keyword evidence="1" id="KW-0472">Membrane</keyword>
<evidence type="ECO:0000313" key="3">
    <source>
        <dbReference type="Proteomes" id="UP000019149"/>
    </source>
</evidence>
<proteinExistence type="predicted"/>
<dbReference type="KEGG" id="egl:EGR_10134"/>
<keyword evidence="1" id="KW-0812">Transmembrane</keyword>
<reference evidence="2 3" key="1">
    <citation type="journal article" date="2013" name="Nat. Genet.">
        <title>The genome of the hydatid tapeworm Echinococcus granulosus.</title>
        <authorList>
            <person name="Zheng H."/>
            <person name="Zhang W."/>
            <person name="Zhang L."/>
            <person name="Zhang Z."/>
            <person name="Li J."/>
            <person name="Lu G."/>
            <person name="Zhu Y."/>
            <person name="Wang Y."/>
            <person name="Huang Y."/>
            <person name="Liu J."/>
            <person name="Kang H."/>
            <person name="Chen J."/>
            <person name="Wang L."/>
            <person name="Chen A."/>
            <person name="Yu S."/>
            <person name="Gao Z."/>
            <person name="Jin L."/>
            <person name="Gu W."/>
            <person name="Wang Z."/>
            <person name="Zhao L."/>
            <person name="Shi B."/>
            <person name="Wen H."/>
            <person name="Lin R."/>
            <person name="Jones M.K."/>
            <person name="Brejova B."/>
            <person name="Vinar T."/>
            <person name="Zhao G."/>
            <person name="McManus D.P."/>
            <person name="Chen Z."/>
            <person name="Zhou Y."/>
            <person name="Wang S."/>
        </authorList>
    </citation>
    <scope>NUCLEOTIDE SEQUENCE [LARGE SCALE GENOMIC DNA]</scope>
</reference>
<dbReference type="Proteomes" id="UP000019149">
    <property type="component" value="Unassembled WGS sequence"/>
</dbReference>
<dbReference type="EMBL" id="APAU02000192">
    <property type="protein sequence ID" value="EUB55016.1"/>
    <property type="molecule type" value="Genomic_DNA"/>
</dbReference>
<evidence type="ECO:0000256" key="1">
    <source>
        <dbReference type="SAM" id="Phobius"/>
    </source>
</evidence>
<evidence type="ECO:0008006" key="4">
    <source>
        <dbReference type="Google" id="ProtNLM"/>
    </source>
</evidence>
<sequence length="135" mass="14618">MAPCMWEEAGLQKSRNHLPPSSAFFTVGAAAVSVTAICFFFQTRTVIIHVVGTPTQSSSPLRYTAAVWNDRRHSVTPFSHPEVTANTSNYSCLVFCRCSRMAASAEELTALGVGMRQLGIGGVGVIEAWNHLETN</sequence>
<protein>
    <recommendedName>
        <fullName evidence="4">Transmembrane protein</fullName>
    </recommendedName>
</protein>
<dbReference type="CTD" id="36345849"/>
<keyword evidence="3" id="KW-1185">Reference proteome</keyword>
<evidence type="ECO:0000313" key="2">
    <source>
        <dbReference type="EMBL" id="EUB55016.1"/>
    </source>
</evidence>
<comment type="caution">
    <text evidence="2">The sequence shown here is derived from an EMBL/GenBank/DDBJ whole genome shotgun (WGS) entry which is preliminary data.</text>
</comment>
<dbReference type="GeneID" id="36345849"/>
<accession>W6U398</accession>